<evidence type="ECO:0000313" key="10">
    <source>
        <dbReference type="WBParaSite" id="ECPE_0000753001-mRNA-1"/>
    </source>
</evidence>
<dbReference type="EMBL" id="UZAN01044717">
    <property type="protein sequence ID" value="VDP81320.1"/>
    <property type="molecule type" value="Genomic_DNA"/>
</dbReference>
<dbReference type="WBParaSite" id="ECPE_0000753001-mRNA-1">
    <property type="protein sequence ID" value="ECPE_0000753001-mRNA-1"/>
    <property type="gene ID" value="ECPE_0000753001"/>
</dbReference>
<feature type="domain" description="ABC transporter" evidence="6">
    <location>
        <begin position="1"/>
        <end position="116"/>
    </location>
</feature>
<protein>
    <submittedName>
        <fullName evidence="10">ABC transporter domain-containing protein</fullName>
    </submittedName>
</protein>
<dbReference type="PANTHER" id="PTHR19229:SF250">
    <property type="entry name" value="ABC TRANSPORTER DOMAIN-CONTAINING PROTEIN-RELATED"/>
    <property type="match status" value="1"/>
</dbReference>
<dbReference type="InterPro" id="IPR013525">
    <property type="entry name" value="ABC2_TM"/>
</dbReference>
<dbReference type="PROSITE" id="PS00211">
    <property type="entry name" value="ABC_TRANSPORTER_1"/>
    <property type="match status" value="1"/>
</dbReference>
<dbReference type="InterPro" id="IPR026082">
    <property type="entry name" value="ABCA"/>
</dbReference>
<dbReference type="AlphaFoldDB" id="A0A183AKM9"/>
<dbReference type="Gene3D" id="3.40.50.300">
    <property type="entry name" value="P-loop containing nucleotide triphosphate hydrolases"/>
    <property type="match status" value="1"/>
</dbReference>
<dbReference type="SUPFAM" id="SSF52540">
    <property type="entry name" value="P-loop containing nucleoside triphosphate hydrolases"/>
    <property type="match status" value="1"/>
</dbReference>
<proteinExistence type="predicted"/>
<dbReference type="Proteomes" id="UP000272942">
    <property type="component" value="Unassembled WGS sequence"/>
</dbReference>
<keyword evidence="2 5" id="KW-0812">Transmembrane</keyword>
<evidence type="ECO:0000259" key="7">
    <source>
        <dbReference type="Pfam" id="PF12698"/>
    </source>
</evidence>
<dbReference type="GO" id="GO:0005524">
    <property type="term" value="F:ATP binding"/>
    <property type="evidence" value="ECO:0007669"/>
    <property type="project" value="InterPro"/>
</dbReference>
<reference evidence="8 9" key="2">
    <citation type="submission" date="2018-11" db="EMBL/GenBank/DDBJ databases">
        <authorList>
            <consortium name="Pathogen Informatics"/>
        </authorList>
    </citation>
    <scope>NUCLEOTIDE SEQUENCE [LARGE SCALE GENOMIC DNA]</scope>
    <source>
        <strain evidence="8 9">Egypt</strain>
    </source>
</reference>
<reference evidence="10" key="1">
    <citation type="submission" date="2016-06" db="UniProtKB">
        <authorList>
            <consortium name="WormBaseParasite"/>
        </authorList>
    </citation>
    <scope>IDENTIFICATION</scope>
</reference>
<dbReference type="InterPro" id="IPR017871">
    <property type="entry name" value="ABC_transporter-like_CS"/>
</dbReference>
<evidence type="ECO:0000256" key="2">
    <source>
        <dbReference type="ARBA" id="ARBA00022692"/>
    </source>
</evidence>
<accession>A0A183AKM9</accession>
<evidence type="ECO:0000259" key="6">
    <source>
        <dbReference type="Pfam" id="PF00005"/>
    </source>
</evidence>
<feature type="transmembrane region" description="Helical" evidence="5">
    <location>
        <begin position="523"/>
        <end position="550"/>
    </location>
</feature>
<evidence type="ECO:0000256" key="1">
    <source>
        <dbReference type="ARBA" id="ARBA00004141"/>
    </source>
</evidence>
<keyword evidence="3 5" id="KW-1133">Transmembrane helix</keyword>
<dbReference type="GO" id="GO:0016887">
    <property type="term" value="F:ATP hydrolysis activity"/>
    <property type="evidence" value="ECO:0007669"/>
    <property type="project" value="InterPro"/>
</dbReference>
<feature type="transmembrane region" description="Helical" evidence="5">
    <location>
        <begin position="576"/>
        <end position="599"/>
    </location>
</feature>
<feature type="transmembrane region" description="Helical" evidence="5">
    <location>
        <begin position="611"/>
        <end position="633"/>
    </location>
</feature>
<dbReference type="CDD" id="cd03263">
    <property type="entry name" value="ABC_subfamily_A"/>
    <property type="match status" value="1"/>
</dbReference>
<name>A0A183AKM9_9TREM</name>
<dbReference type="InterPro" id="IPR027417">
    <property type="entry name" value="P-loop_NTPase"/>
</dbReference>
<keyword evidence="9" id="KW-1185">Reference proteome</keyword>
<sequence>MLTGLYAPSSGTAFVSGHDIRTDMSGVRKSLGFCPQFDVLFDALTVEEHLRLYAQLKGLFGRTVKEQVVSVLTQINLLPKRNCLVGSLSGGMQRRLSIGIALIGSSEVIILDEPTSGLDPEARRQIWDILLKERDNRTVVVTTHYMDEADHLGDRIAIMAEGHLRCLGSPLYLKAKYGKIHRHIPEASLRSDHGEELRVLLPLESVDQFPALFADLEACKKELGACSFGISVTTMEEVFFRVSEPNNDASGLLAPGSISRSASEAGMPSSSGYRTETCSVWDTDMTELRKHDCSLYWSQLYALLIKRGIFLKRHRLLLLCQILIPVVLTIAALFVFRHLAYDVSSSDPPIRLSIDNFGSALVFSHANGDQSTETHALAEQFMEAYKSQFNPDKVRSWQIENASAYEDILSNRVADPSFSEYISQYIVGLVMLPPETLSNRSTTLAAQVFFQGESYHALPTALNTFANARLLFLIRRSAVYPLDCPLLNPHTKLPQLGTFNQPLPLTNEERAARMDSIDGLQQVLIAGFPLASTLLLAMSFAAASFGPAIIHEYVTKAKHLQIVSGVKLVSYWISNFLWDASLFMVICAIIVCVFAVFNVDAYATSHRLHFVLLLFLGYIWAVLPEMYILARLFKSPISGLVWLFVINEMTGMTFLPFFVLRSGLMNYRIPPDSVVMSSNYTPTVIVNANPIERVIPVPVILHL</sequence>
<dbReference type="PANTHER" id="PTHR19229">
    <property type="entry name" value="ATP-BINDING CASSETTE TRANSPORTER SUBFAMILY A ABCA"/>
    <property type="match status" value="1"/>
</dbReference>
<evidence type="ECO:0000313" key="8">
    <source>
        <dbReference type="EMBL" id="VDP81320.1"/>
    </source>
</evidence>
<gene>
    <name evidence="8" type="ORF">ECPE_LOCUS7514</name>
</gene>
<comment type="subcellular location">
    <subcellularLocation>
        <location evidence="1">Membrane</location>
        <topology evidence="1">Multi-pass membrane protein</topology>
    </subcellularLocation>
</comment>
<evidence type="ECO:0000256" key="3">
    <source>
        <dbReference type="ARBA" id="ARBA00022989"/>
    </source>
</evidence>
<feature type="transmembrane region" description="Helical" evidence="5">
    <location>
        <begin position="316"/>
        <end position="336"/>
    </location>
</feature>
<dbReference type="Pfam" id="PF12698">
    <property type="entry name" value="ABC2_membrane_3"/>
    <property type="match status" value="1"/>
</dbReference>
<dbReference type="OrthoDB" id="6512918at2759"/>
<feature type="domain" description="ABC-2 type transporter transmembrane" evidence="7">
    <location>
        <begin position="317"/>
        <end position="661"/>
    </location>
</feature>
<dbReference type="Pfam" id="PF00005">
    <property type="entry name" value="ABC_tran"/>
    <property type="match status" value="1"/>
</dbReference>
<evidence type="ECO:0000256" key="4">
    <source>
        <dbReference type="ARBA" id="ARBA00023136"/>
    </source>
</evidence>
<evidence type="ECO:0000256" key="5">
    <source>
        <dbReference type="SAM" id="Phobius"/>
    </source>
</evidence>
<dbReference type="GO" id="GO:0005319">
    <property type="term" value="F:lipid transporter activity"/>
    <property type="evidence" value="ECO:0007669"/>
    <property type="project" value="TreeGrafter"/>
</dbReference>
<organism evidence="10">
    <name type="scientific">Echinostoma caproni</name>
    <dbReference type="NCBI Taxonomy" id="27848"/>
    <lineage>
        <taxon>Eukaryota</taxon>
        <taxon>Metazoa</taxon>
        <taxon>Spiralia</taxon>
        <taxon>Lophotrochozoa</taxon>
        <taxon>Platyhelminthes</taxon>
        <taxon>Trematoda</taxon>
        <taxon>Digenea</taxon>
        <taxon>Plagiorchiida</taxon>
        <taxon>Echinostomata</taxon>
        <taxon>Echinostomatoidea</taxon>
        <taxon>Echinostomatidae</taxon>
        <taxon>Echinostoma</taxon>
    </lineage>
</organism>
<keyword evidence="4 5" id="KW-0472">Membrane</keyword>
<feature type="transmembrane region" description="Helical" evidence="5">
    <location>
        <begin position="639"/>
        <end position="660"/>
    </location>
</feature>
<dbReference type="InterPro" id="IPR003439">
    <property type="entry name" value="ABC_transporter-like_ATP-bd"/>
</dbReference>
<dbReference type="GO" id="GO:0140359">
    <property type="term" value="F:ABC-type transporter activity"/>
    <property type="evidence" value="ECO:0007669"/>
    <property type="project" value="InterPro"/>
</dbReference>
<evidence type="ECO:0000313" key="9">
    <source>
        <dbReference type="Proteomes" id="UP000272942"/>
    </source>
</evidence>
<dbReference type="GO" id="GO:0016020">
    <property type="term" value="C:membrane"/>
    <property type="evidence" value="ECO:0007669"/>
    <property type="project" value="UniProtKB-SubCell"/>
</dbReference>